<dbReference type="EMBL" id="VTUX01000003">
    <property type="protein sequence ID" value="KAA1192441.1"/>
    <property type="molecule type" value="Genomic_DNA"/>
</dbReference>
<dbReference type="SUPFAM" id="SSF51338">
    <property type="entry name" value="Composite domain of metallo-dependent hydrolases"/>
    <property type="match status" value="1"/>
</dbReference>
<reference evidence="6 7" key="1">
    <citation type="submission" date="2019-09" db="EMBL/GenBank/DDBJ databases">
        <authorList>
            <person name="Chen X.-Y."/>
        </authorList>
    </citation>
    <scope>NUCLEOTIDE SEQUENCE [LARGE SCALE GENOMIC DNA]</scope>
    <source>
        <strain evidence="6 7">NY5</strain>
    </source>
</reference>
<dbReference type="InterPro" id="IPR050287">
    <property type="entry name" value="MTA/SAH_deaminase"/>
</dbReference>
<keyword evidence="2" id="KW-0479">Metal-binding</keyword>
<keyword evidence="3 6" id="KW-0378">Hydrolase</keyword>
<proteinExistence type="inferred from homology"/>
<dbReference type="GO" id="GO:0046872">
    <property type="term" value="F:metal ion binding"/>
    <property type="evidence" value="ECO:0007669"/>
    <property type="project" value="UniProtKB-KW"/>
</dbReference>
<evidence type="ECO:0000256" key="4">
    <source>
        <dbReference type="ARBA" id="ARBA00022833"/>
    </source>
</evidence>
<dbReference type="GO" id="GO:0019239">
    <property type="term" value="F:deaminase activity"/>
    <property type="evidence" value="ECO:0007669"/>
    <property type="project" value="UniProtKB-ARBA"/>
</dbReference>
<dbReference type="InterPro" id="IPR011059">
    <property type="entry name" value="Metal-dep_hydrolase_composite"/>
</dbReference>
<dbReference type="RefSeq" id="WP_149610734.1">
    <property type="nucleotide sequence ID" value="NZ_VTUX01000003.1"/>
</dbReference>
<evidence type="ECO:0000256" key="1">
    <source>
        <dbReference type="ARBA" id="ARBA00006745"/>
    </source>
</evidence>
<evidence type="ECO:0000256" key="2">
    <source>
        <dbReference type="ARBA" id="ARBA00022723"/>
    </source>
</evidence>
<dbReference type="PANTHER" id="PTHR43794:SF11">
    <property type="entry name" value="AMIDOHYDROLASE-RELATED DOMAIN-CONTAINING PROTEIN"/>
    <property type="match status" value="1"/>
</dbReference>
<dbReference type="CDD" id="cd01298">
    <property type="entry name" value="ATZ_TRZ_like"/>
    <property type="match status" value="1"/>
</dbReference>
<dbReference type="Gene3D" id="2.30.40.10">
    <property type="entry name" value="Urease, subunit C, domain 1"/>
    <property type="match status" value="1"/>
</dbReference>
<accession>A0A5B0X2A4</accession>
<comment type="similarity">
    <text evidence="1">Belongs to the metallo-dependent hydrolases superfamily. ATZ/TRZ family.</text>
</comment>
<organism evidence="6 7">
    <name type="scientific">Pseudohalioglobus sediminis</name>
    <dbReference type="NCBI Taxonomy" id="2606449"/>
    <lineage>
        <taxon>Bacteria</taxon>
        <taxon>Pseudomonadati</taxon>
        <taxon>Pseudomonadota</taxon>
        <taxon>Gammaproteobacteria</taxon>
        <taxon>Cellvibrionales</taxon>
        <taxon>Halieaceae</taxon>
        <taxon>Pseudohalioglobus</taxon>
    </lineage>
</organism>
<name>A0A5B0X2A4_9GAMM</name>
<dbReference type="Pfam" id="PF01979">
    <property type="entry name" value="Amidohydro_1"/>
    <property type="match status" value="1"/>
</dbReference>
<feature type="domain" description="Amidohydrolase-related" evidence="5">
    <location>
        <begin position="64"/>
        <end position="412"/>
    </location>
</feature>
<keyword evidence="4" id="KW-0862">Zinc</keyword>
<evidence type="ECO:0000313" key="7">
    <source>
        <dbReference type="Proteomes" id="UP000323708"/>
    </source>
</evidence>
<dbReference type="InterPro" id="IPR006680">
    <property type="entry name" value="Amidohydro-rel"/>
</dbReference>
<gene>
    <name evidence="6" type="ORF">F0M18_07155</name>
</gene>
<dbReference type="AlphaFoldDB" id="A0A5B0X2A4"/>
<dbReference type="SUPFAM" id="SSF51556">
    <property type="entry name" value="Metallo-dependent hydrolases"/>
    <property type="match status" value="1"/>
</dbReference>
<dbReference type="InterPro" id="IPR032466">
    <property type="entry name" value="Metal_Hydrolase"/>
</dbReference>
<evidence type="ECO:0000256" key="3">
    <source>
        <dbReference type="ARBA" id="ARBA00022801"/>
    </source>
</evidence>
<comment type="caution">
    <text evidence="6">The sequence shown here is derived from an EMBL/GenBank/DDBJ whole genome shotgun (WGS) entry which is preliminary data.</text>
</comment>
<sequence>MSTKETDVDTLLHPDWIIPVLPRGAVMREHSLAINHGRISHLLPRAEAQNLTARQELSLPGQALMPGLVNAHGHAAMSLLRGYADDLPLTPWLEQHIWPAEAAHVSPDFVRDGTELAITEMLLSGTTTFSDMYFFPDAAAGAALATGIRCQLVFPILDFPTAWARDADDYINKGLRLRDELKHQALVSIGFGPHATYTVSRDNLHKVATFAAELDTPVQIHLHETAAEVLAAVEETGERPLDTLNAIGLLGPRTQCVHMTDLGDQDIALLAATGAHVVHCPQSNMKLASGTCPVSKLLASGVNVALGTDSAASNNDLNLFAEMQTAALLGKLSAGDATVMGSSDALYMATMGGARALGLEQEIGSLEIGKQADVIAVDLSDPACQPLYNPLSQLVYTCNGSQVRHSWVAGEQLICDRTPTRINVEDVLQRSRVWQETISVKSSHS</sequence>
<evidence type="ECO:0000313" key="6">
    <source>
        <dbReference type="EMBL" id="KAA1192441.1"/>
    </source>
</evidence>
<evidence type="ECO:0000259" key="5">
    <source>
        <dbReference type="Pfam" id="PF01979"/>
    </source>
</evidence>
<dbReference type="Proteomes" id="UP000323708">
    <property type="component" value="Unassembled WGS sequence"/>
</dbReference>
<dbReference type="PANTHER" id="PTHR43794">
    <property type="entry name" value="AMINOHYDROLASE SSNA-RELATED"/>
    <property type="match status" value="1"/>
</dbReference>
<protein>
    <submittedName>
        <fullName evidence="6">TRZ/ATZ family hydrolase</fullName>
    </submittedName>
</protein>
<dbReference type="GO" id="GO:0016814">
    <property type="term" value="F:hydrolase activity, acting on carbon-nitrogen (but not peptide) bonds, in cyclic amidines"/>
    <property type="evidence" value="ECO:0007669"/>
    <property type="project" value="UniProtKB-ARBA"/>
</dbReference>
<dbReference type="FunFam" id="3.20.20.140:FF:000014">
    <property type="entry name" value="5-methylthioadenosine/S-adenosylhomocysteine deaminase"/>
    <property type="match status" value="1"/>
</dbReference>
<keyword evidence="7" id="KW-1185">Reference proteome</keyword>
<dbReference type="NCBIfam" id="NF006549">
    <property type="entry name" value="PRK09045.1"/>
    <property type="match status" value="1"/>
</dbReference>
<dbReference type="Gene3D" id="3.20.20.140">
    <property type="entry name" value="Metal-dependent hydrolases"/>
    <property type="match status" value="1"/>
</dbReference>